<gene>
    <name evidence="2" type="ORF">GCM10022395_32930</name>
</gene>
<feature type="transmembrane region" description="Helical" evidence="1">
    <location>
        <begin position="50"/>
        <end position="71"/>
    </location>
</feature>
<dbReference type="EMBL" id="BAABCY010000086">
    <property type="protein sequence ID" value="GAA3581802.1"/>
    <property type="molecule type" value="Genomic_DNA"/>
</dbReference>
<keyword evidence="3" id="KW-1185">Reference proteome</keyword>
<accession>A0ABP6YDW4</accession>
<proteinExistence type="predicted"/>
<reference evidence="3" key="1">
    <citation type="journal article" date="2019" name="Int. J. Syst. Evol. Microbiol.">
        <title>The Global Catalogue of Microorganisms (GCM) 10K type strain sequencing project: providing services to taxonomists for standard genome sequencing and annotation.</title>
        <authorList>
            <consortium name="The Broad Institute Genomics Platform"/>
            <consortium name="The Broad Institute Genome Sequencing Center for Infectious Disease"/>
            <person name="Wu L."/>
            <person name="Ma J."/>
        </authorList>
    </citation>
    <scope>NUCLEOTIDE SEQUENCE [LARGE SCALE GENOMIC DNA]</scope>
    <source>
        <strain evidence="3">JCM 17111</strain>
    </source>
</reference>
<organism evidence="2 3">
    <name type="scientific">Snuella lapsa</name>
    <dbReference type="NCBI Taxonomy" id="870481"/>
    <lineage>
        <taxon>Bacteria</taxon>
        <taxon>Pseudomonadati</taxon>
        <taxon>Bacteroidota</taxon>
        <taxon>Flavobacteriia</taxon>
        <taxon>Flavobacteriales</taxon>
        <taxon>Flavobacteriaceae</taxon>
        <taxon>Snuella</taxon>
    </lineage>
</organism>
<name>A0ABP6YDW4_9FLAO</name>
<evidence type="ECO:0000256" key="1">
    <source>
        <dbReference type="SAM" id="Phobius"/>
    </source>
</evidence>
<protein>
    <recommendedName>
        <fullName evidence="4">Anti-sigma factor</fullName>
    </recommendedName>
</protein>
<comment type="caution">
    <text evidence="2">The sequence shown here is derived from an EMBL/GenBank/DDBJ whole genome shotgun (WGS) entry which is preliminary data.</text>
</comment>
<dbReference type="Proteomes" id="UP001500954">
    <property type="component" value="Unassembled WGS sequence"/>
</dbReference>
<keyword evidence="1" id="KW-1133">Transmembrane helix</keyword>
<dbReference type="RefSeq" id="WP_345007517.1">
    <property type="nucleotide sequence ID" value="NZ_BAABCY010000086.1"/>
</dbReference>
<evidence type="ECO:0008006" key="4">
    <source>
        <dbReference type="Google" id="ProtNLM"/>
    </source>
</evidence>
<keyword evidence="1" id="KW-0472">Membrane</keyword>
<keyword evidence="1" id="KW-0812">Transmembrane</keyword>
<evidence type="ECO:0000313" key="2">
    <source>
        <dbReference type="EMBL" id="GAA3581802.1"/>
    </source>
</evidence>
<evidence type="ECO:0000313" key="3">
    <source>
        <dbReference type="Proteomes" id="UP001500954"/>
    </source>
</evidence>
<sequence length="181" mass="21516">MDYFENEIKKNKALFDEFKADRSKLWANIEPRLNAPPQKTKYFLVWNNPLIKVAASIVVFFGLFLLVNTFYSEFSKESETIVFHELQDIDMHYKGLVAQQVVLINKNTTLSKAEKETFLAFMDELDEEYQTLKLEFHKNIDSERILEAIIINYRKRIELIEKLLQQINRTKNIQNEDVYVL</sequence>